<comment type="caution">
    <text evidence="1">The sequence shown here is derived from an EMBL/GenBank/DDBJ whole genome shotgun (WGS) entry which is preliminary data.</text>
</comment>
<name>A0A7J3ZKV4_9CREN</name>
<protein>
    <submittedName>
        <fullName evidence="1">Uncharacterized protein</fullName>
    </submittedName>
</protein>
<evidence type="ECO:0000313" key="1">
    <source>
        <dbReference type="EMBL" id="HHQ80658.1"/>
    </source>
</evidence>
<accession>A0A7J3ZKV4</accession>
<gene>
    <name evidence="1" type="ORF">ENM78_04330</name>
</gene>
<reference evidence="1" key="1">
    <citation type="journal article" date="2020" name="mSystems">
        <title>Genome- and Community-Level Interaction Insights into Carbon Utilization and Element Cycling Functions of Hydrothermarchaeota in Hydrothermal Sediment.</title>
        <authorList>
            <person name="Zhou Z."/>
            <person name="Liu Y."/>
            <person name="Xu W."/>
            <person name="Pan J."/>
            <person name="Luo Z.H."/>
            <person name="Li M."/>
        </authorList>
    </citation>
    <scope>NUCLEOTIDE SEQUENCE [LARGE SCALE GENOMIC DNA]</scope>
    <source>
        <strain evidence="1">SpSt-1116</strain>
    </source>
</reference>
<dbReference type="EMBL" id="DRZC01000061">
    <property type="protein sequence ID" value="HHQ80658.1"/>
    <property type="molecule type" value="Genomic_DNA"/>
</dbReference>
<dbReference type="AlphaFoldDB" id="A0A7J3ZKV4"/>
<sequence>MQVQGLIRLDMPAYRTSSTELKLLVEARCKTDTGALAVTSKSRLQQRPPKPDVTQALRLHVKVQLGGYPVPREAHTPLTLATTGTRLVIALGYATRWVPTAASIDDVKEHSYKRGG</sequence>
<organism evidence="1">
    <name type="scientific">Fervidicoccus fontis</name>
    <dbReference type="NCBI Taxonomy" id="683846"/>
    <lineage>
        <taxon>Archaea</taxon>
        <taxon>Thermoproteota</taxon>
        <taxon>Thermoprotei</taxon>
        <taxon>Fervidicoccales</taxon>
        <taxon>Fervidicoccaceae</taxon>
        <taxon>Fervidicoccus</taxon>
    </lineage>
</organism>
<proteinExistence type="predicted"/>